<reference evidence="2 3" key="1">
    <citation type="submission" date="2018-05" db="EMBL/GenBank/DDBJ databases">
        <authorList>
            <person name="Goeker M."/>
            <person name="Huntemann M."/>
            <person name="Clum A."/>
            <person name="Pillay M."/>
            <person name="Palaniappan K."/>
            <person name="Varghese N."/>
            <person name="Mikhailova N."/>
            <person name="Stamatis D."/>
            <person name="Reddy T."/>
            <person name="Daum C."/>
            <person name="Shapiro N."/>
            <person name="Ivanova N."/>
            <person name="Kyrpides N."/>
            <person name="Woyke T."/>
        </authorList>
    </citation>
    <scope>NUCLEOTIDE SEQUENCE [LARGE SCALE GENOMIC DNA]</scope>
    <source>
        <strain evidence="2 3">DSM 26524</strain>
    </source>
</reference>
<keyword evidence="1" id="KW-0175">Coiled coil</keyword>
<proteinExistence type="predicted"/>
<evidence type="ECO:0000256" key="1">
    <source>
        <dbReference type="SAM" id="Coils"/>
    </source>
</evidence>
<evidence type="ECO:0000313" key="2">
    <source>
        <dbReference type="EMBL" id="PWJ74002.1"/>
    </source>
</evidence>
<sequence length="96" mass="10687">MAKSKLVKANEKIAEGVVDGYKKIEKGVVGGYKKIEEGAVGGFNKIADKFVDNFLTKEGESVEDARARLAKEQKEREEADRLAFEERQARRKAGVE</sequence>
<name>A0AB73T1F6_9FIRM</name>
<comment type="caution">
    <text evidence="2">The sequence shown here is derived from an EMBL/GenBank/DDBJ whole genome shotgun (WGS) entry which is preliminary data.</text>
</comment>
<evidence type="ECO:0000313" key="3">
    <source>
        <dbReference type="Proteomes" id="UP000245412"/>
    </source>
</evidence>
<protein>
    <recommendedName>
        <fullName evidence="4">CsbD family protein</fullName>
    </recommendedName>
</protein>
<dbReference type="RefSeq" id="WP_109747348.1">
    <property type="nucleotide sequence ID" value="NZ_CABJAT010000008.1"/>
</dbReference>
<dbReference type="EMBL" id="QGGY01000010">
    <property type="protein sequence ID" value="PWJ74002.1"/>
    <property type="molecule type" value="Genomic_DNA"/>
</dbReference>
<keyword evidence="3" id="KW-1185">Reference proteome</keyword>
<gene>
    <name evidence="2" type="ORF">C7383_11040</name>
</gene>
<dbReference type="Proteomes" id="UP000245412">
    <property type="component" value="Unassembled WGS sequence"/>
</dbReference>
<dbReference type="Gene3D" id="1.10.287.700">
    <property type="entry name" value="Helix hairpin bin"/>
    <property type="match status" value="1"/>
</dbReference>
<accession>A0AB73T1F6</accession>
<feature type="coiled-coil region" evidence="1">
    <location>
        <begin position="55"/>
        <end position="87"/>
    </location>
</feature>
<dbReference type="AlphaFoldDB" id="A0AB73T1F6"/>
<evidence type="ECO:0008006" key="4">
    <source>
        <dbReference type="Google" id="ProtNLM"/>
    </source>
</evidence>
<organism evidence="2 3">
    <name type="scientific">Murimonas intestini</name>
    <dbReference type="NCBI Taxonomy" id="1337051"/>
    <lineage>
        <taxon>Bacteria</taxon>
        <taxon>Bacillati</taxon>
        <taxon>Bacillota</taxon>
        <taxon>Clostridia</taxon>
        <taxon>Lachnospirales</taxon>
        <taxon>Lachnospiraceae</taxon>
        <taxon>Murimonas</taxon>
    </lineage>
</organism>